<gene>
    <name evidence="1" type="ORF">CSSPTR1EN2_LOCUS18403</name>
</gene>
<evidence type="ECO:0008006" key="3">
    <source>
        <dbReference type="Google" id="ProtNLM"/>
    </source>
</evidence>
<keyword evidence="2" id="KW-1185">Reference proteome</keyword>
<evidence type="ECO:0000313" key="1">
    <source>
        <dbReference type="EMBL" id="CAK9226766.1"/>
    </source>
</evidence>
<accession>A0ABP0UQD5</accession>
<proteinExistence type="predicted"/>
<organism evidence="1 2">
    <name type="scientific">Sphagnum troendelagicum</name>
    <dbReference type="NCBI Taxonomy" id="128251"/>
    <lineage>
        <taxon>Eukaryota</taxon>
        <taxon>Viridiplantae</taxon>
        <taxon>Streptophyta</taxon>
        <taxon>Embryophyta</taxon>
        <taxon>Bryophyta</taxon>
        <taxon>Sphagnophytina</taxon>
        <taxon>Sphagnopsida</taxon>
        <taxon>Sphagnales</taxon>
        <taxon>Sphagnaceae</taxon>
        <taxon>Sphagnum</taxon>
    </lineage>
</organism>
<name>A0ABP0UQD5_9BRYO</name>
<sequence>MVLHFTALGNGSNEISLVVASWKDRHGHFSQLLSAAAATLQQQQEESIIFNGMELVQMVMARRRILDRIGSERFGGACGRSYRGSEDRLGNYFLETKRIVRQIDIRPVVRKRGERPCEVDHVEQYRANMSSSSPEEVSPEILTRVTREERLLLSFDFYTRQVPPTRGAVVLRFEGFGVVTIVGCDPEAARVGDIAVEIAHSGFHTRAEVWVKVRNGPSGWVSTSRMQHQYYFTSYLASSDAIVGRRGA</sequence>
<evidence type="ECO:0000313" key="2">
    <source>
        <dbReference type="Proteomes" id="UP001497512"/>
    </source>
</evidence>
<dbReference type="Proteomes" id="UP001497512">
    <property type="component" value="Chromosome 5"/>
</dbReference>
<protein>
    <recommendedName>
        <fullName evidence="3">SH3 domain-containing protein</fullName>
    </recommendedName>
</protein>
<reference evidence="1" key="1">
    <citation type="submission" date="2024-02" db="EMBL/GenBank/DDBJ databases">
        <authorList>
            <consortium name="ELIXIR-Norway"/>
            <consortium name="Elixir Norway"/>
        </authorList>
    </citation>
    <scope>NUCLEOTIDE SEQUENCE</scope>
</reference>
<dbReference type="EMBL" id="OZ019897">
    <property type="protein sequence ID" value="CAK9226766.1"/>
    <property type="molecule type" value="Genomic_DNA"/>
</dbReference>